<gene>
    <name evidence="1" type="ORF">Pint_27149</name>
</gene>
<dbReference type="Proteomes" id="UP001163603">
    <property type="component" value="Chromosome 5"/>
</dbReference>
<accession>A0ACC0YNA4</accession>
<sequence>MLDNGNFVVYNESSDIIWSSFDYPTDTMLGGQNLYAGSELFSNVSKTNSSTGRFHLKMQEDGNLVFYCTVHDNQSIAVVFLKKIAENPVWKTAIVMPCSIRQGFCSKLKYPLKAFWRDSESSFTSYFKMFAILELCSPEIVSFRRNLDVHASKPEEIVLINSVYKYFINRELNKLVRDEEVDEKILENMVKVGPWCV</sequence>
<dbReference type="EMBL" id="CM047740">
    <property type="protein sequence ID" value="KAJ0039891.1"/>
    <property type="molecule type" value="Genomic_DNA"/>
</dbReference>
<name>A0ACC0YNA4_9ROSI</name>
<reference evidence="2" key="1">
    <citation type="journal article" date="2023" name="G3 (Bethesda)">
        <title>Genome assembly and association tests identify interacting loci associated with vigor, precocity, and sex in interspecific pistachio rootstocks.</title>
        <authorList>
            <person name="Palmer W."/>
            <person name="Jacygrad E."/>
            <person name="Sagayaradj S."/>
            <person name="Cavanaugh K."/>
            <person name="Han R."/>
            <person name="Bertier L."/>
            <person name="Beede B."/>
            <person name="Kafkas S."/>
            <person name="Golino D."/>
            <person name="Preece J."/>
            <person name="Michelmore R."/>
        </authorList>
    </citation>
    <scope>NUCLEOTIDE SEQUENCE [LARGE SCALE GENOMIC DNA]</scope>
</reference>
<keyword evidence="2" id="KW-1185">Reference proteome</keyword>
<comment type="caution">
    <text evidence="1">The sequence shown here is derived from an EMBL/GenBank/DDBJ whole genome shotgun (WGS) entry which is preliminary data.</text>
</comment>
<organism evidence="1 2">
    <name type="scientific">Pistacia integerrima</name>
    <dbReference type="NCBI Taxonomy" id="434235"/>
    <lineage>
        <taxon>Eukaryota</taxon>
        <taxon>Viridiplantae</taxon>
        <taxon>Streptophyta</taxon>
        <taxon>Embryophyta</taxon>
        <taxon>Tracheophyta</taxon>
        <taxon>Spermatophyta</taxon>
        <taxon>Magnoliopsida</taxon>
        <taxon>eudicotyledons</taxon>
        <taxon>Gunneridae</taxon>
        <taxon>Pentapetalae</taxon>
        <taxon>rosids</taxon>
        <taxon>malvids</taxon>
        <taxon>Sapindales</taxon>
        <taxon>Anacardiaceae</taxon>
        <taxon>Pistacia</taxon>
    </lineage>
</organism>
<protein>
    <submittedName>
        <fullName evidence="1">Uncharacterized protein</fullName>
    </submittedName>
</protein>
<evidence type="ECO:0000313" key="2">
    <source>
        <dbReference type="Proteomes" id="UP001163603"/>
    </source>
</evidence>
<evidence type="ECO:0000313" key="1">
    <source>
        <dbReference type="EMBL" id="KAJ0039891.1"/>
    </source>
</evidence>
<proteinExistence type="predicted"/>